<dbReference type="NCBIfam" id="TIGR03127">
    <property type="entry name" value="RuMP_HxlB"/>
    <property type="match status" value="1"/>
</dbReference>
<dbReference type="AlphaFoldDB" id="A0A941W5P6"/>
<evidence type="ECO:0000259" key="2">
    <source>
        <dbReference type="PROSITE" id="PS51464"/>
    </source>
</evidence>
<sequence>MKNMKSKNNELGIKSTTKTIINEIDYVLDGIKEDEFKKFIEAINSSNNIFVTGQGRSGLVARTFAMRLTHIGFSCYVVGDTTTPNIDKGDILIACSSSGTTSITCHIAGLAKRLNAQVVVITAHPDSELSNYAGLTIEIPARETDQVIQSQLTAQFRSTLFEQACLVYLDAVILTLVRLLNREEVEMTKRHANLE</sequence>
<feature type="domain" description="SIS" evidence="2">
    <location>
        <begin position="39"/>
        <end position="182"/>
    </location>
</feature>
<proteinExistence type="inferred from homology"/>
<dbReference type="GO" id="GO:1901135">
    <property type="term" value="P:carbohydrate derivative metabolic process"/>
    <property type="evidence" value="ECO:0007669"/>
    <property type="project" value="InterPro"/>
</dbReference>
<dbReference type="PANTHER" id="PTHR43443">
    <property type="entry name" value="3-HEXULOSE-6-PHOSPHATE ISOMERASE"/>
    <property type="match status" value="1"/>
</dbReference>
<dbReference type="GO" id="GO:0097367">
    <property type="term" value="F:carbohydrate derivative binding"/>
    <property type="evidence" value="ECO:0007669"/>
    <property type="project" value="InterPro"/>
</dbReference>
<evidence type="ECO:0000313" key="3">
    <source>
        <dbReference type="EMBL" id="MBS1259597.1"/>
    </source>
</evidence>
<gene>
    <name evidence="3" type="ORF">MAG551_02670</name>
</gene>
<accession>A0A941W5P6</accession>
<dbReference type="PANTHER" id="PTHR43443:SF1">
    <property type="entry name" value="3-HEXULOSE-6-PHOSPHATE ISOMERASE"/>
    <property type="match status" value="1"/>
</dbReference>
<dbReference type="Proteomes" id="UP000722750">
    <property type="component" value="Unassembled WGS sequence"/>
</dbReference>
<dbReference type="CDD" id="cd05005">
    <property type="entry name" value="SIS_PHI"/>
    <property type="match status" value="1"/>
</dbReference>
<dbReference type="Gene3D" id="3.40.50.10490">
    <property type="entry name" value="Glucose-6-phosphate isomerase like protein, domain 1"/>
    <property type="match status" value="1"/>
</dbReference>
<evidence type="ECO:0000256" key="1">
    <source>
        <dbReference type="ARBA" id="ARBA00009235"/>
    </source>
</evidence>
<dbReference type="GO" id="GO:0016853">
    <property type="term" value="F:isomerase activity"/>
    <property type="evidence" value="ECO:0007669"/>
    <property type="project" value="UniProtKB-KW"/>
</dbReference>
<dbReference type="PROSITE" id="PS51464">
    <property type="entry name" value="SIS"/>
    <property type="match status" value="1"/>
</dbReference>
<dbReference type="EMBL" id="JAANXD010000100">
    <property type="protein sequence ID" value="MBS1259597.1"/>
    <property type="molecule type" value="Genomic_DNA"/>
</dbReference>
<dbReference type="InterPro" id="IPR017552">
    <property type="entry name" value="PHI/rmpB"/>
</dbReference>
<dbReference type="SUPFAM" id="SSF53697">
    <property type="entry name" value="SIS domain"/>
    <property type="match status" value="1"/>
</dbReference>
<name>A0A941W5P6_9BACT</name>
<dbReference type="InterPro" id="IPR001347">
    <property type="entry name" value="SIS_dom"/>
</dbReference>
<dbReference type="InterPro" id="IPR046348">
    <property type="entry name" value="SIS_dom_sf"/>
</dbReference>
<dbReference type="Pfam" id="PF01380">
    <property type="entry name" value="SIS"/>
    <property type="match status" value="1"/>
</dbReference>
<comment type="similarity">
    <text evidence="1">Belongs to the SIS family. PHI subfamily.</text>
</comment>
<reference evidence="3" key="1">
    <citation type="journal article" date="2021" name="ISME J.">
        <title>Fine-scale metabolic discontinuity in a stratified prokaryote microbiome of a Red Sea deep halocline.</title>
        <authorList>
            <person name="Michoud G."/>
            <person name="Ngugi D.K."/>
            <person name="Barozzi A."/>
            <person name="Merlino G."/>
            <person name="Calleja M.L."/>
            <person name="Delgado-Huertas A."/>
            <person name="Moran X.A.G."/>
            <person name="Daffonchio D."/>
        </authorList>
    </citation>
    <scope>NUCLEOTIDE SEQUENCE</scope>
    <source>
        <strain evidence="3">SuakinDeep_MAG55_1</strain>
    </source>
</reference>
<evidence type="ECO:0000313" key="4">
    <source>
        <dbReference type="Proteomes" id="UP000722750"/>
    </source>
</evidence>
<organism evidence="3 4">
    <name type="scientific">Candidatus Scalindua arabica</name>
    <dbReference type="NCBI Taxonomy" id="1127984"/>
    <lineage>
        <taxon>Bacteria</taxon>
        <taxon>Pseudomonadati</taxon>
        <taxon>Planctomycetota</taxon>
        <taxon>Candidatus Brocadiia</taxon>
        <taxon>Candidatus Brocadiales</taxon>
        <taxon>Candidatus Scalinduaceae</taxon>
        <taxon>Candidatus Scalindua</taxon>
    </lineage>
</organism>
<comment type="caution">
    <text evidence="3">The sequence shown here is derived from an EMBL/GenBank/DDBJ whole genome shotgun (WGS) entry which is preliminary data.</text>
</comment>
<keyword evidence="3" id="KW-0413">Isomerase</keyword>
<protein>
    <submittedName>
        <fullName evidence="3">3-hexulose-6-phosphate isomerase</fullName>
    </submittedName>
</protein>